<accession>A0A0K2TBR5</accession>
<dbReference type="EMBL" id="HACA01006082">
    <property type="protein sequence ID" value="CDW23443.1"/>
    <property type="molecule type" value="Transcribed_RNA"/>
</dbReference>
<protein>
    <submittedName>
        <fullName evidence="2">Uncharacterized protein</fullName>
    </submittedName>
</protein>
<feature type="transmembrane region" description="Helical" evidence="1">
    <location>
        <begin position="20"/>
        <end position="39"/>
    </location>
</feature>
<organism evidence="2">
    <name type="scientific">Lepeophtheirus salmonis</name>
    <name type="common">Salmon louse</name>
    <name type="synonym">Caligus salmonis</name>
    <dbReference type="NCBI Taxonomy" id="72036"/>
    <lineage>
        <taxon>Eukaryota</taxon>
        <taxon>Metazoa</taxon>
        <taxon>Ecdysozoa</taxon>
        <taxon>Arthropoda</taxon>
        <taxon>Crustacea</taxon>
        <taxon>Multicrustacea</taxon>
        <taxon>Hexanauplia</taxon>
        <taxon>Copepoda</taxon>
        <taxon>Siphonostomatoida</taxon>
        <taxon>Caligidae</taxon>
        <taxon>Lepeophtheirus</taxon>
    </lineage>
</organism>
<evidence type="ECO:0000313" key="2">
    <source>
        <dbReference type="EMBL" id="CDW23443.1"/>
    </source>
</evidence>
<evidence type="ECO:0000256" key="1">
    <source>
        <dbReference type="SAM" id="Phobius"/>
    </source>
</evidence>
<keyword evidence="1" id="KW-1133">Transmembrane helix</keyword>
<reference evidence="2" key="1">
    <citation type="submission" date="2014-05" db="EMBL/GenBank/DDBJ databases">
        <authorList>
            <person name="Chronopoulou M."/>
        </authorList>
    </citation>
    <scope>NUCLEOTIDE SEQUENCE</scope>
    <source>
        <tissue evidence="2">Whole organism</tissue>
    </source>
</reference>
<keyword evidence="1" id="KW-0472">Membrane</keyword>
<proteinExistence type="predicted"/>
<name>A0A0K2TBR5_LEPSM</name>
<dbReference type="AlphaFoldDB" id="A0A0K2TBR5"/>
<keyword evidence="1" id="KW-0812">Transmembrane</keyword>
<sequence>MQMTNNLDGMCWSSYLPVQVLMILLYLEVVCVSGCVFHWSRIQLTLHKEHNCFPCLSFRNK</sequence>